<keyword evidence="1" id="KW-0732">Signal</keyword>
<keyword evidence="3" id="KW-1185">Reference proteome</keyword>
<dbReference type="InterPro" id="IPR024409">
    <property type="entry name" value="DUF3833"/>
</dbReference>
<feature type="chain" id="PRO_5046032604" evidence="1">
    <location>
        <begin position="24"/>
        <end position="179"/>
    </location>
</feature>
<organism evidence="2 3">
    <name type="scientific">Reyranella humidisoli</name>
    <dbReference type="NCBI Taxonomy" id="2849149"/>
    <lineage>
        <taxon>Bacteria</taxon>
        <taxon>Pseudomonadati</taxon>
        <taxon>Pseudomonadota</taxon>
        <taxon>Alphaproteobacteria</taxon>
        <taxon>Hyphomicrobiales</taxon>
        <taxon>Reyranellaceae</taxon>
        <taxon>Reyranella</taxon>
    </lineage>
</organism>
<dbReference type="Pfam" id="PF12915">
    <property type="entry name" value="DUF3833"/>
    <property type="match status" value="1"/>
</dbReference>
<dbReference type="PROSITE" id="PS51257">
    <property type="entry name" value="PROKAR_LIPOPROTEIN"/>
    <property type="match status" value="1"/>
</dbReference>
<dbReference type="Proteomes" id="UP000727907">
    <property type="component" value="Unassembled WGS sequence"/>
</dbReference>
<evidence type="ECO:0000256" key="1">
    <source>
        <dbReference type="SAM" id="SignalP"/>
    </source>
</evidence>
<comment type="caution">
    <text evidence="2">The sequence shown here is derived from an EMBL/GenBank/DDBJ whole genome shotgun (WGS) entry which is preliminary data.</text>
</comment>
<name>A0ABS6IK94_9HYPH</name>
<evidence type="ECO:0000313" key="3">
    <source>
        <dbReference type="Proteomes" id="UP000727907"/>
    </source>
</evidence>
<feature type="signal peptide" evidence="1">
    <location>
        <begin position="1"/>
        <end position="23"/>
    </location>
</feature>
<gene>
    <name evidence="2" type="ORF">KQ910_11000</name>
</gene>
<protein>
    <submittedName>
        <fullName evidence="2">DUF3833 domain-containing protein</fullName>
    </submittedName>
</protein>
<sequence length="179" mass="19455">MTSTLPRRLSPLALLAVLVGACASPPEAPVATASTPPLVFEQFFPGRTVGQGVFTNSWTGSQRRFDVVIEGAWDGRTLTLVEDFAYADGEKDRKTWKLERTAPGTYTGMREDVVGQARAWTEGKVVRLEYSVSLGGWTVDFSDVLALNPDGSLINKATVGKWGIRVGRVELELRRAPGS</sequence>
<dbReference type="RefSeq" id="WP_216959548.1">
    <property type="nucleotide sequence ID" value="NZ_JAHOPB010000001.1"/>
</dbReference>
<accession>A0ABS6IK94</accession>
<dbReference type="EMBL" id="JAHOPB010000001">
    <property type="protein sequence ID" value="MBU8874294.1"/>
    <property type="molecule type" value="Genomic_DNA"/>
</dbReference>
<evidence type="ECO:0000313" key="2">
    <source>
        <dbReference type="EMBL" id="MBU8874294.1"/>
    </source>
</evidence>
<reference evidence="2 3" key="1">
    <citation type="submission" date="2021-06" db="EMBL/GenBank/DDBJ databases">
        <authorList>
            <person name="Lee D.H."/>
        </authorList>
    </citation>
    <scope>NUCLEOTIDE SEQUENCE [LARGE SCALE GENOMIC DNA]</scope>
    <source>
        <strain evidence="2 3">MMS21-HV4-11</strain>
    </source>
</reference>
<proteinExistence type="predicted"/>